<keyword evidence="3" id="KW-1185">Reference proteome</keyword>
<dbReference type="Proteomes" id="UP000323876">
    <property type="component" value="Unassembled WGS sequence"/>
</dbReference>
<dbReference type="RefSeq" id="WP_150401248.1">
    <property type="nucleotide sequence ID" value="NZ_VXLC01000003.1"/>
</dbReference>
<dbReference type="EMBL" id="VXLC01000003">
    <property type="protein sequence ID" value="KAA8888973.1"/>
    <property type="molecule type" value="Genomic_DNA"/>
</dbReference>
<keyword evidence="1" id="KW-0812">Transmembrane</keyword>
<keyword evidence="1" id="KW-1133">Transmembrane helix</keyword>
<name>A0A5N0EJ08_9NOCA</name>
<protein>
    <submittedName>
        <fullName evidence="2">Uncharacterized protein</fullName>
    </submittedName>
</protein>
<dbReference type="AlphaFoldDB" id="A0A5N0EJ08"/>
<gene>
    <name evidence="2" type="ORF">F3087_08215</name>
</gene>
<keyword evidence="1" id="KW-0472">Membrane</keyword>
<evidence type="ECO:0000313" key="3">
    <source>
        <dbReference type="Proteomes" id="UP000323876"/>
    </source>
</evidence>
<feature type="transmembrane region" description="Helical" evidence="1">
    <location>
        <begin position="21"/>
        <end position="39"/>
    </location>
</feature>
<dbReference type="OrthoDB" id="4507762at2"/>
<proteinExistence type="predicted"/>
<comment type="caution">
    <text evidence="2">The sequence shown here is derived from an EMBL/GenBank/DDBJ whole genome shotgun (WGS) entry which is preliminary data.</text>
</comment>
<evidence type="ECO:0000313" key="2">
    <source>
        <dbReference type="EMBL" id="KAA8888973.1"/>
    </source>
</evidence>
<evidence type="ECO:0000256" key="1">
    <source>
        <dbReference type="SAM" id="Phobius"/>
    </source>
</evidence>
<reference evidence="2 3" key="1">
    <citation type="submission" date="2019-09" db="EMBL/GenBank/DDBJ databases">
        <authorList>
            <person name="Wang X."/>
        </authorList>
    </citation>
    <scope>NUCLEOTIDE SEQUENCE [LARGE SCALE GENOMIC DNA]</scope>
    <source>
        <strain evidence="2 3">CICC 11023</strain>
    </source>
</reference>
<sequence length="453" mass="47127">MDSGEERDEREPSPRMTGWTVALTCVAIVAGGVIVGGLLHSREPELTTAPVVPSPITAQPEVDSSYVTPPVVYPVDIPGCAVVEPPSTGPSMSFVEAEPSGYDNPAYPWFSGPKAVAMSQALRDALPDAVDVGFAPVKESLLFDPIFDPTTDSGERDLGAGWTTAHGPLLRDGKPGQLMVSVKQSTAPIPPCVAGDLDERRRLADGTTVDVHDTWSESRGVRTLTRSAYAYLPDGTVATARATDDSMDGSSHSGTVPLSLDDLAAVATAAGLRVSTPVPPGTPDVPQSCHGGSDSGGTIDEAAAHRLDAVLARIPLDGLAFDRPLGQLRPSESGASGVCQAVQVTTQGRQSLLSVAIAVGQRVPETAASGSVGDRVQSRQLPDGAVVESRESRSTKYANEAGAQPIPETSRIVTVTRRSGTQIRVSSTAEGATEALPFDQLEAIATNPDLEVR</sequence>
<organism evidence="2 3">
    <name type="scientific">Nocardia colli</name>
    <dbReference type="NCBI Taxonomy" id="2545717"/>
    <lineage>
        <taxon>Bacteria</taxon>
        <taxon>Bacillati</taxon>
        <taxon>Actinomycetota</taxon>
        <taxon>Actinomycetes</taxon>
        <taxon>Mycobacteriales</taxon>
        <taxon>Nocardiaceae</taxon>
        <taxon>Nocardia</taxon>
    </lineage>
</organism>
<accession>A0A5N0EJ08</accession>